<accession>A0A9Q1G8R6</accession>
<dbReference type="AlphaFoldDB" id="A0A9Q1G8R6"/>
<evidence type="ECO:0000313" key="3">
    <source>
        <dbReference type="Proteomes" id="UP001152622"/>
    </source>
</evidence>
<name>A0A9Q1G8R6_SYNKA</name>
<dbReference type="Proteomes" id="UP001152622">
    <property type="component" value="Chromosome 1"/>
</dbReference>
<feature type="region of interest" description="Disordered" evidence="1">
    <location>
        <begin position="1"/>
        <end position="66"/>
    </location>
</feature>
<reference evidence="2" key="1">
    <citation type="journal article" date="2023" name="Science">
        <title>Genome structures resolve the early diversification of teleost fishes.</title>
        <authorList>
            <person name="Parey E."/>
            <person name="Louis A."/>
            <person name="Montfort J."/>
            <person name="Bouchez O."/>
            <person name="Roques C."/>
            <person name="Iampietro C."/>
            <person name="Lluch J."/>
            <person name="Castinel A."/>
            <person name="Donnadieu C."/>
            <person name="Desvignes T."/>
            <person name="Floi Bucao C."/>
            <person name="Jouanno E."/>
            <person name="Wen M."/>
            <person name="Mejri S."/>
            <person name="Dirks R."/>
            <person name="Jansen H."/>
            <person name="Henkel C."/>
            <person name="Chen W.J."/>
            <person name="Zahm M."/>
            <person name="Cabau C."/>
            <person name="Klopp C."/>
            <person name="Thompson A.W."/>
            <person name="Robinson-Rechavi M."/>
            <person name="Braasch I."/>
            <person name="Lecointre G."/>
            <person name="Bobe J."/>
            <person name="Postlethwait J.H."/>
            <person name="Berthelot C."/>
            <person name="Roest Crollius H."/>
            <person name="Guiguen Y."/>
        </authorList>
    </citation>
    <scope>NUCLEOTIDE SEQUENCE</scope>
    <source>
        <strain evidence="2">WJC10195</strain>
    </source>
</reference>
<sequence>MLRRHGQAEPGALVERRREKVQANSIKLNPPLPPSHKPPGAGSAWTWPESDLSVPAPDSPVPRRSERQGLAVGLCLIIASPHLSLDRTAP</sequence>
<organism evidence="2 3">
    <name type="scientific">Synaphobranchus kaupii</name>
    <name type="common">Kaup's arrowtooth eel</name>
    <dbReference type="NCBI Taxonomy" id="118154"/>
    <lineage>
        <taxon>Eukaryota</taxon>
        <taxon>Metazoa</taxon>
        <taxon>Chordata</taxon>
        <taxon>Craniata</taxon>
        <taxon>Vertebrata</taxon>
        <taxon>Euteleostomi</taxon>
        <taxon>Actinopterygii</taxon>
        <taxon>Neopterygii</taxon>
        <taxon>Teleostei</taxon>
        <taxon>Anguilliformes</taxon>
        <taxon>Synaphobranchidae</taxon>
        <taxon>Synaphobranchus</taxon>
    </lineage>
</organism>
<keyword evidence="3" id="KW-1185">Reference proteome</keyword>
<gene>
    <name evidence="2" type="ORF">SKAU_G00003730</name>
</gene>
<comment type="caution">
    <text evidence="2">The sequence shown here is derived from an EMBL/GenBank/DDBJ whole genome shotgun (WGS) entry which is preliminary data.</text>
</comment>
<dbReference type="EMBL" id="JAINUF010000001">
    <property type="protein sequence ID" value="KAJ8379595.1"/>
    <property type="molecule type" value="Genomic_DNA"/>
</dbReference>
<evidence type="ECO:0000256" key="1">
    <source>
        <dbReference type="SAM" id="MobiDB-lite"/>
    </source>
</evidence>
<evidence type="ECO:0000313" key="2">
    <source>
        <dbReference type="EMBL" id="KAJ8379595.1"/>
    </source>
</evidence>
<protein>
    <submittedName>
        <fullName evidence="2">Uncharacterized protein</fullName>
    </submittedName>
</protein>
<proteinExistence type="predicted"/>